<reference evidence="1" key="1">
    <citation type="submission" date="2014-05" db="EMBL/GenBank/DDBJ databases">
        <authorList>
            <person name="Chronopoulou M."/>
        </authorList>
    </citation>
    <scope>NUCLEOTIDE SEQUENCE</scope>
    <source>
        <tissue evidence="1">Whole organism</tissue>
    </source>
</reference>
<dbReference type="AlphaFoldDB" id="A0A0K2SW70"/>
<organism evidence="1">
    <name type="scientific">Lepeophtheirus salmonis</name>
    <name type="common">Salmon louse</name>
    <name type="synonym">Caligus salmonis</name>
    <dbReference type="NCBI Taxonomy" id="72036"/>
    <lineage>
        <taxon>Eukaryota</taxon>
        <taxon>Metazoa</taxon>
        <taxon>Ecdysozoa</taxon>
        <taxon>Arthropoda</taxon>
        <taxon>Crustacea</taxon>
        <taxon>Multicrustacea</taxon>
        <taxon>Hexanauplia</taxon>
        <taxon>Copepoda</taxon>
        <taxon>Siphonostomatoida</taxon>
        <taxon>Caligidae</taxon>
        <taxon>Lepeophtheirus</taxon>
    </lineage>
</organism>
<proteinExistence type="predicted"/>
<name>A0A0K2SW70_LEPSM</name>
<protein>
    <submittedName>
        <fullName evidence="1">Uncharacterized protein</fullName>
    </submittedName>
</protein>
<accession>A0A0K2SW70</accession>
<dbReference type="EMBL" id="HACA01000399">
    <property type="protein sequence ID" value="CDW17760.1"/>
    <property type="molecule type" value="Transcribed_RNA"/>
</dbReference>
<feature type="non-terminal residue" evidence="1">
    <location>
        <position position="1"/>
    </location>
</feature>
<evidence type="ECO:0000313" key="1">
    <source>
        <dbReference type="EMBL" id="CDW17760.1"/>
    </source>
</evidence>
<sequence>EQFFLNKKFLLTYFPKINLQLKETVKFRRKGKIHLFQIIQYLYYSSLEIE</sequence>